<accession>A0A438CMN0</accession>
<reference evidence="1 2" key="1">
    <citation type="journal article" date="2018" name="PLoS Genet.">
        <title>Population sequencing reveals clonal diversity and ancestral inbreeding in the grapevine cultivar Chardonnay.</title>
        <authorList>
            <person name="Roach M.J."/>
            <person name="Johnson D.L."/>
            <person name="Bohlmann J."/>
            <person name="van Vuuren H.J."/>
            <person name="Jones S.J."/>
            <person name="Pretorius I.S."/>
            <person name="Schmidt S.A."/>
            <person name="Borneman A.R."/>
        </authorList>
    </citation>
    <scope>NUCLEOTIDE SEQUENCE [LARGE SCALE GENOMIC DNA]</scope>
    <source>
        <strain evidence="2">cv. Chardonnay</strain>
        <tissue evidence="1">Leaf</tissue>
    </source>
</reference>
<name>A0A438CMN0_VITVI</name>
<evidence type="ECO:0000313" key="2">
    <source>
        <dbReference type="Proteomes" id="UP000288805"/>
    </source>
</evidence>
<dbReference type="Proteomes" id="UP000288805">
    <property type="component" value="Unassembled WGS sequence"/>
</dbReference>
<dbReference type="AlphaFoldDB" id="A0A438CMN0"/>
<dbReference type="EMBL" id="QGNW01002172">
    <property type="protein sequence ID" value="RVW24453.1"/>
    <property type="molecule type" value="Genomic_DNA"/>
</dbReference>
<sequence>MIWNYNIFLYWGSILPRPVSNHALILLDGGGIRIGKTLFRFENMRLKVDGFKDLIRNWWEGYSAQGSFSHILAIKLRALKQDLRVWNKEVFGNVYTKKLAALSQLGVWDAKERERPPLCGGMGG</sequence>
<comment type="caution">
    <text evidence="1">The sequence shown here is derived from an EMBL/GenBank/DDBJ whole genome shotgun (WGS) entry which is preliminary data.</text>
</comment>
<protein>
    <recommendedName>
        <fullName evidence="3">Reverse transcriptase zinc-binding domain-containing protein</fullName>
    </recommendedName>
</protein>
<organism evidence="1 2">
    <name type="scientific">Vitis vinifera</name>
    <name type="common">Grape</name>
    <dbReference type="NCBI Taxonomy" id="29760"/>
    <lineage>
        <taxon>Eukaryota</taxon>
        <taxon>Viridiplantae</taxon>
        <taxon>Streptophyta</taxon>
        <taxon>Embryophyta</taxon>
        <taxon>Tracheophyta</taxon>
        <taxon>Spermatophyta</taxon>
        <taxon>Magnoliopsida</taxon>
        <taxon>eudicotyledons</taxon>
        <taxon>Gunneridae</taxon>
        <taxon>Pentapetalae</taxon>
        <taxon>rosids</taxon>
        <taxon>Vitales</taxon>
        <taxon>Vitaceae</taxon>
        <taxon>Viteae</taxon>
        <taxon>Vitis</taxon>
    </lineage>
</organism>
<proteinExistence type="predicted"/>
<evidence type="ECO:0008006" key="3">
    <source>
        <dbReference type="Google" id="ProtNLM"/>
    </source>
</evidence>
<gene>
    <name evidence="1" type="ORF">CK203_082109</name>
</gene>
<evidence type="ECO:0000313" key="1">
    <source>
        <dbReference type="EMBL" id="RVW24453.1"/>
    </source>
</evidence>